<gene>
    <name evidence="1" type="ORF">EYF80_015404</name>
</gene>
<accession>A0A4Z2I9A8</accession>
<dbReference type="AlphaFoldDB" id="A0A4Z2I9A8"/>
<name>A0A4Z2I9A8_9TELE</name>
<organism evidence="1 2">
    <name type="scientific">Liparis tanakae</name>
    <name type="common">Tanaka's snailfish</name>
    <dbReference type="NCBI Taxonomy" id="230148"/>
    <lineage>
        <taxon>Eukaryota</taxon>
        <taxon>Metazoa</taxon>
        <taxon>Chordata</taxon>
        <taxon>Craniata</taxon>
        <taxon>Vertebrata</taxon>
        <taxon>Euteleostomi</taxon>
        <taxon>Actinopterygii</taxon>
        <taxon>Neopterygii</taxon>
        <taxon>Teleostei</taxon>
        <taxon>Neoteleostei</taxon>
        <taxon>Acanthomorphata</taxon>
        <taxon>Eupercaria</taxon>
        <taxon>Perciformes</taxon>
        <taxon>Cottioidei</taxon>
        <taxon>Cottales</taxon>
        <taxon>Liparidae</taxon>
        <taxon>Liparis</taxon>
    </lineage>
</organism>
<reference evidence="1 2" key="1">
    <citation type="submission" date="2019-03" db="EMBL/GenBank/DDBJ databases">
        <title>First draft genome of Liparis tanakae, snailfish: a comprehensive survey of snailfish specific genes.</title>
        <authorList>
            <person name="Kim W."/>
            <person name="Song I."/>
            <person name="Jeong J.-H."/>
            <person name="Kim D."/>
            <person name="Kim S."/>
            <person name="Ryu S."/>
            <person name="Song J.Y."/>
            <person name="Lee S.K."/>
        </authorList>
    </citation>
    <scope>NUCLEOTIDE SEQUENCE [LARGE SCALE GENOMIC DNA]</scope>
    <source>
        <tissue evidence="1">Muscle</tissue>
    </source>
</reference>
<protein>
    <submittedName>
        <fullName evidence="1">Uncharacterized protein</fullName>
    </submittedName>
</protein>
<dbReference type="Proteomes" id="UP000314294">
    <property type="component" value="Unassembled WGS sequence"/>
</dbReference>
<keyword evidence="2" id="KW-1185">Reference proteome</keyword>
<proteinExistence type="predicted"/>
<sequence>MSALDVSAKVSVSPLALIPACLTPSNTEQGRGRTWRSTSTAKFPHCNTKRKDSHRLLRGIELTDNKGNQSRSTDDWWPQLTASNNYQRVGKRSSRGACSPSSRLCCCELGTGPKLLEQLRPPPHLAALCHCYRAAM</sequence>
<evidence type="ECO:0000313" key="2">
    <source>
        <dbReference type="Proteomes" id="UP000314294"/>
    </source>
</evidence>
<dbReference type="EMBL" id="SRLO01000115">
    <property type="protein sequence ID" value="TNN74321.1"/>
    <property type="molecule type" value="Genomic_DNA"/>
</dbReference>
<comment type="caution">
    <text evidence="1">The sequence shown here is derived from an EMBL/GenBank/DDBJ whole genome shotgun (WGS) entry which is preliminary data.</text>
</comment>
<evidence type="ECO:0000313" key="1">
    <source>
        <dbReference type="EMBL" id="TNN74321.1"/>
    </source>
</evidence>